<evidence type="ECO:0000313" key="13">
    <source>
        <dbReference type="Proteomes" id="UP001596620"/>
    </source>
</evidence>
<evidence type="ECO:0000256" key="1">
    <source>
        <dbReference type="ARBA" id="ARBA00004651"/>
    </source>
</evidence>
<feature type="domain" description="Cation/H+ exchanger transmembrane" evidence="11">
    <location>
        <begin position="8"/>
        <end position="391"/>
    </location>
</feature>
<comment type="caution">
    <text evidence="12">The sequence shown here is derived from an EMBL/GenBank/DDBJ whole genome shotgun (WGS) entry which is preliminary data.</text>
</comment>
<feature type="transmembrane region" description="Helical" evidence="10">
    <location>
        <begin position="25"/>
        <end position="42"/>
    </location>
</feature>
<keyword evidence="8 10" id="KW-0472">Membrane</keyword>
<keyword evidence="4 10" id="KW-0812">Transmembrane</keyword>
<dbReference type="Pfam" id="PF00999">
    <property type="entry name" value="Na_H_Exchanger"/>
    <property type="match status" value="1"/>
</dbReference>
<evidence type="ECO:0000256" key="10">
    <source>
        <dbReference type="SAM" id="Phobius"/>
    </source>
</evidence>
<feature type="transmembrane region" description="Helical" evidence="10">
    <location>
        <begin position="83"/>
        <end position="106"/>
    </location>
</feature>
<feature type="transmembrane region" description="Helical" evidence="10">
    <location>
        <begin position="54"/>
        <end position="71"/>
    </location>
</feature>
<comment type="subcellular location">
    <subcellularLocation>
        <location evidence="1">Cell membrane</location>
        <topology evidence="1">Multi-pass membrane protein</topology>
    </subcellularLocation>
</comment>
<evidence type="ECO:0000256" key="3">
    <source>
        <dbReference type="ARBA" id="ARBA00022475"/>
    </source>
</evidence>
<evidence type="ECO:0000256" key="6">
    <source>
        <dbReference type="ARBA" id="ARBA00023053"/>
    </source>
</evidence>
<keyword evidence="2" id="KW-0813">Transport</keyword>
<keyword evidence="3" id="KW-1003">Cell membrane</keyword>
<feature type="transmembrane region" description="Helical" evidence="10">
    <location>
        <begin position="185"/>
        <end position="204"/>
    </location>
</feature>
<keyword evidence="9" id="KW-0739">Sodium transport</keyword>
<keyword evidence="7" id="KW-0406">Ion transport</keyword>
<accession>A0ABW2UXR4</accession>
<feature type="transmembrane region" description="Helical" evidence="10">
    <location>
        <begin position="337"/>
        <end position="354"/>
    </location>
</feature>
<dbReference type="PANTHER" id="PTHR10110">
    <property type="entry name" value="SODIUM/HYDROGEN EXCHANGER"/>
    <property type="match status" value="1"/>
</dbReference>
<feature type="transmembrane region" description="Helical" evidence="10">
    <location>
        <begin position="294"/>
        <end position="316"/>
    </location>
</feature>
<dbReference type="PANTHER" id="PTHR10110:SF86">
    <property type="entry name" value="SODIUM_HYDROGEN EXCHANGER 7"/>
    <property type="match status" value="1"/>
</dbReference>
<feature type="transmembrane region" description="Helical" evidence="10">
    <location>
        <begin position="216"/>
        <end position="232"/>
    </location>
</feature>
<evidence type="ECO:0000256" key="8">
    <source>
        <dbReference type="ARBA" id="ARBA00023136"/>
    </source>
</evidence>
<organism evidence="12 13">
    <name type="scientific">Lentibacillus kimchii</name>
    <dbReference type="NCBI Taxonomy" id="1542911"/>
    <lineage>
        <taxon>Bacteria</taxon>
        <taxon>Bacillati</taxon>
        <taxon>Bacillota</taxon>
        <taxon>Bacilli</taxon>
        <taxon>Bacillales</taxon>
        <taxon>Bacillaceae</taxon>
        <taxon>Lentibacillus</taxon>
    </lineage>
</organism>
<evidence type="ECO:0000256" key="5">
    <source>
        <dbReference type="ARBA" id="ARBA00022989"/>
    </source>
</evidence>
<dbReference type="RefSeq" id="WP_382358892.1">
    <property type="nucleotide sequence ID" value="NZ_JBHTGR010000022.1"/>
</dbReference>
<evidence type="ECO:0000256" key="7">
    <source>
        <dbReference type="ARBA" id="ARBA00023065"/>
    </source>
</evidence>
<evidence type="ECO:0000256" key="4">
    <source>
        <dbReference type="ARBA" id="ARBA00022692"/>
    </source>
</evidence>
<dbReference type="InterPro" id="IPR018422">
    <property type="entry name" value="Cation/H_exchanger_CPA1"/>
</dbReference>
<feature type="transmembrane region" description="Helical" evidence="10">
    <location>
        <begin position="154"/>
        <end position="173"/>
    </location>
</feature>
<evidence type="ECO:0000256" key="2">
    <source>
        <dbReference type="ARBA" id="ARBA00022448"/>
    </source>
</evidence>
<dbReference type="EMBL" id="JBHTGR010000022">
    <property type="protein sequence ID" value="MFC7747351.1"/>
    <property type="molecule type" value="Genomic_DNA"/>
</dbReference>
<name>A0ABW2UXR4_9BACI</name>
<keyword evidence="5 10" id="KW-1133">Transmembrane helix</keyword>
<feature type="transmembrane region" description="Helical" evidence="10">
    <location>
        <begin position="366"/>
        <end position="386"/>
    </location>
</feature>
<feature type="transmembrane region" description="Helical" evidence="10">
    <location>
        <begin position="267"/>
        <end position="288"/>
    </location>
</feature>
<dbReference type="Gene3D" id="6.10.140.1330">
    <property type="match status" value="1"/>
</dbReference>
<dbReference type="Proteomes" id="UP001596620">
    <property type="component" value="Unassembled WGS sequence"/>
</dbReference>
<evidence type="ECO:0000259" key="11">
    <source>
        <dbReference type="Pfam" id="PF00999"/>
    </source>
</evidence>
<proteinExistence type="predicted"/>
<feature type="transmembrane region" description="Helical" evidence="10">
    <location>
        <begin position="112"/>
        <end position="133"/>
    </location>
</feature>
<evidence type="ECO:0000256" key="9">
    <source>
        <dbReference type="ARBA" id="ARBA00023201"/>
    </source>
</evidence>
<gene>
    <name evidence="12" type="ORF">ACFQU8_08900</name>
</gene>
<keyword evidence="6" id="KW-0915">Sodium</keyword>
<keyword evidence="13" id="KW-1185">Reference proteome</keyword>
<reference evidence="13" key="1">
    <citation type="journal article" date="2019" name="Int. J. Syst. Evol. Microbiol.">
        <title>The Global Catalogue of Microorganisms (GCM) 10K type strain sequencing project: providing services to taxonomists for standard genome sequencing and annotation.</title>
        <authorList>
            <consortium name="The Broad Institute Genomics Platform"/>
            <consortium name="The Broad Institute Genome Sequencing Center for Infectious Disease"/>
            <person name="Wu L."/>
            <person name="Ma J."/>
        </authorList>
    </citation>
    <scope>NUCLEOTIDE SEQUENCE [LARGE SCALE GENOMIC DNA]</scope>
    <source>
        <strain evidence="13">JCM 30234</strain>
    </source>
</reference>
<protein>
    <submittedName>
        <fullName evidence="12">Cation:proton antiporter</fullName>
    </submittedName>
</protein>
<sequence>MTSAQIILLLLIGYLIYTLDRKESYIPAPVVLVLTGIILSFIPYFDSIQVTSDLIYYILLPGLLFTSAYRFSSKLFRENAGMITFLATFGIIATVAILGSVIYVMSGAFVSISFAGALVVAAILTPTDPISVVTILKKSGGSPKIANVVEGESLINDGTSIVIFTFLSGMLLGDQSLTVMNFLRDFLVVSIGGVLIGIIFGWLMSKAVHITHNREYQVMLSIILAYGVFNLAEKIGVSGVLATVFAGIMLSFEYGRTIQENHLKEKLNGFWSIAELTILALLFLLIGIQSSEYLAFNAWGFAFAIFAVSLIIRFAIISGTLQLFPSWRHHVTWREPIVLTWSGLKGSMSVFLILELQSRSAGEYNLILSLAFAAVLISLIVQSLGITPLTKALASKED</sequence>
<dbReference type="InterPro" id="IPR006153">
    <property type="entry name" value="Cation/H_exchanger_TM"/>
</dbReference>
<evidence type="ECO:0000313" key="12">
    <source>
        <dbReference type="EMBL" id="MFC7747351.1"/>
    </source>
</evidence>